<dbReference type="PROSITE" id="PS01124">
    <property type="entry name" value="HTH_ARAC_FAMILY_2"/>
    <property type="match status" value="1"/>
</dbReference>
<feature type="domain" description="HTH araC/xylS-type" evidence="4">
    <location>
        <begin position="24"/>
        <end position="122"/>
    </location>
</feature>
<dbReference type="EMBL" id="LAJY01000017">
    <property type="protein sequence ID" value="KJV11015.1"/>
    <property type="molecule type" value="Genomic_DNA"/>
</dbReference>
<keyword evidence="3" id="KW-0804">Transcription</keyword>
<comment type="caution">
    <text evidence="5">The sequence shown here is derived from an EMBL/GenBank/DDBJ whole genome shotgun (WGS) entry which is preliminary data.</text>
</comment>
<dbReference type="InterPro" id="IPR018060">
    <property type="entry name" value="HTH_AraC"/>
</dbReference>
<gene>
    <name evidence="5" type="ORF">VZ95_01175</name>
</gene>
<dbReference type="InterPro" id="IPR018062">
    <property type="entry name" value="HTH_AraC-typ_CS"/>
</dbReference>
<dbReference type="Gene3D" id="1.10.10.60">
    <property type="entry name" value="Homeodomain-like"/>
    <property type="match status" value="1"/>
</dbReference>
<evidence type="ECO:0000256" key="3">
    <source>
        <dbReference type="ARBA" id="ARBA00023163"/>
    </source>
</evidence>
<accession>A0A0F3IW85</accession>
<dbReference type="Proteomes" id="UP000033774">
    <property type="component" value="Unassembled WGS sequence"/>
</dbReference>
<evidence type="ECO:0000313" key="6">
    <source>
        <dbReference type="Proteomes" id="UP000033774"/>
    </source>
</evidence>
<proteinExistence type="predicted"/>
<dbReference type="GO" id="GO:0003700">
    <property type="term" value="F:DNA-binding transcription factor activity"/>
    <property type="evidence" value="ECO:0007669"/>
    <property type="project" value="InterPro"/>
</dbReference>
<sequence length="127" mass="14824">MAPAPWLKRIPKKQIGFLLPWQVIQINNYIDENMTARIRVCDLAKICRLSTNYFSQVFANTFGYSPHAYLIERRLARVQQILRTTDRSLSEVALECGFADQPHLTRLFRQMVGTPPGEWRRQFVVTV</sequence>
<reference evidence="5 6" key="1">
    <citation type="submission" date="2015-03" db="EMBL/GenBank/DDBJ databases">
        <title>Draft genome sequence of Elstera litoralis.</title>
        <authorList>
            <person name="Rahalkar M.C."/>
            <person name="Dhakephalkar P.K."/>
            <person name="Pore S.D."/>
            <person name="Arora P."/>
            <person name="Kapse N.G."/>
            <person name="Pandit P.S."/>
        </authorList>
    </citation>
    <scope>NUCLEOTIDE SEQUENCE [LARGE SCALE GENOMIC DNA]</scope>
    <source>
        <strain evidence="5 6">Dia-1</strain>
    </source>
</reference>
<dbReference type="PANTHER" id="PTHR46796:SF6">
    <property type="entry name" value="ARAC SUBFAMILY"/>
    <property type="match status" value="1"/>
</dbReference>
<protein>
    <recommendedName>
        <fullName evidence="4">HTH araC/xylS-type domain-containing protein</fullName>
    </recommendedName>
</protein>
<name>A0A0F3IW85_9PROT</name>
<dbReference type="InterPro" id="IPR009057">
    <property type="entry name" value="Homeodomain-like_sf"/>
</dbReference>
<dbReference type="AlphaFoldDB" id="A0A0F3IW85"/>
<dbReference type="GO" id="GO:0043565">
    <property type="term" value="F:sequence-specific DNA binding"/>
    <property type="evidence" value="ECO:0007669"/>
    <property type="project" value="InterPro"/>
</dbReference>
<organism evidence="5 6">
    <name type="scientific">Elstera litoralis</name>
    <dbReference type="NCBI Taxonomy" id="552518"/>
    <lineage>
        <taxon>Bacteria</taxon>
        <taxon>Pseudomonadati</taxon>
        <taxon>Pseudomonadota</taxon>
        <taxon>Alphaproteobacteria</taxon>
        <taxon>Rhodospirillales</taxon>
        <taxon>Rhodospirillaceae</taxon>
        <taxon>Elstera</taxon>
    </lineage>
</organism>
<dbReference type="Pfam" id="PF12833">
    <property type="entry name" value="HTH_18"/>
    <property type="match status" value="1"/>
</dbReference>
<evidence type="ECO:0000313" key="5">
    <source>
        <dbReference type="EMBL" id="KJV11015.1"/>
    </source>
</evidence>
<keyword evidence="2" id="KW-0238">DNA-binding</keyword>
<evidence type="ECO:0000259" key="4">
    <source>
        <dbReference type="PROSITE" id="PS01124"/>
    </source>
</evidence>
<dbReference type="PROSITE" id="PS00041">
    <property type="entry name" value="HTH_ARAC_FAMILY_1"/>
    <property type="match status" value="1"/>
</dbReference>
<dbReference type="SUPFAM" id="SSF46689">
    <property type="entry name" value="Homeodomain-like"/>
    <property type="match status" value="2"/>
</dbReference>
<evidence type="ECO:0000256" key="1">
    <source>
        <dbReference type="ARBA" id="ARBA00023015"/>
    </source>
</evidence>
<keyword evidence="6" id="KW-1185">Reference proteome</keyword>
<dbReference type="PANTHER" id="PTHR46796">
    <property type="entry name" value="HTH-TYPE TRANSCRIPTIONAL ACTIVATOR RHAS-RELATED"/>
    <property type="match status" value="1"/>
</dbReference>
<dbReference type="PATRIC" id="fig|552518.3.peg.746"/>
<dbReference type="SMART" id="SM00342">
    <property type="entry name" value="HTH_ARAC"/>
    <property type="match status" value="1"/>
</dbReference>
<evidence type="ECO:0000256" key="2">
    <source>
        <dbReference type="ARBA" id="ARBA00023125"/>
    </source>
</evidence>
<dbReference type="InterPro" id="IPR050204">
    <property type="entry name" value="AraC_XylS_family_regulators"/>
</dbReference>
<keyword evidence="1" id="KW-0805">Transcription regulation</keyword>